<feature type="coiled-coil region" evidence="1">
    <location>
        <begin position="114"/>
        <end position="155"/>
    </location>
</feature>
<feature type="region of interest" description="Disordered" evidence="2">
    <location>
        <begin position="199"/>
        <end position="380"/>
    </location>
</feature>
<dbReference type="GO" id="GO:0007131">
    <property type="term" value="P:reciprocal meiotic recombination"/>
    <property type="evidence" value="ECO:0007669"/>
    <property type="project" value="InterPro"/>
</dbReference>
<name>A0A1L7XDY7_9HELO</name>
<keyword evidence="1" id="KW-0175">Coiled coil</keyword>
<feature type="compositionally biased region" description="Polar residues" evidence="2">
    <location>
        <begin position="256"/>
        <end position="275"/>
    </location>
</feature>
<reference evidence="3 4" key="1">
    <citation type="submission" date="2016-03" db="EMBL/GenBank/DDBJ databases">
        <authorList>
            <person name="Ploux O."/>
        </authorList>
    </citation>
    <scope>NUCLEOTIDE SEQUENCE [LARGE SCALE GENOMIC DNA]</scope>
    <source>
        <strain evidence="3 4">UAMH 11012</strain>
    </source>
</reference>
<dbReference type="AlphaFoldDB" id="A0A1L7XDY7"/>
<sequence length="380" mass="41352">MPRLTALDSHVFCIDCSNQCQLSGQQHGQHRSCPACEAPLPNPDDVVITNLNPTEDYKTSVLSGLSPHIIMECSGRALGFWAYQTTTEIVYQEYLAKNLGDKFSTLSTQMDKLIHDANSEISNLKNKLANIQVDQDTLRRRNEELNQAFREKSRKQMQTQELYDKLKRKAMLSQVQEAALDAVDHTVQASAIGNRFVDRVGNQPQNQPQPQRQPAPLFSNQPSGAMQRPGMIGGGGTTMGPPITQPRPGENAWAGFSSQGSSQQNPPMQTPSTHRQPLAPGNVPTPRQGPSNLRPNSVPGLPGPQQRPPLSGLNVNRASPRGFAGYGMSAGLKVSNPAGAAPGEPRPWMSSRVAQRPPSRSPAFGPSATPNMFSNGDRYF</sequence>
<evidence type="ECO:0000256" key="1">
    <source>
        <dbReference type="SAM" id="Coils"/>
    </source>
</evidence>
<proteinExistence type="predicted"/>
<evidence type="ECO:0000256" key="2">
    <source>
        <dbReference type="SAM" id="MobiDB-lite"/>
    </source>
</evidence>
<evidence type="ECO:0000313" key="3">
    <source>
        <dbReference type="EMBL" id="CZR63206.1"/>
    </source>
</evidence>
<evidence type="ECO:0000313" key="4">
    <source>
        <dbReference type="Proteomes" id="UP000184330"/>
    </source>
</evidence>
<gene>
    <name evidence="3" type="ORF">PAC_13103</name>
</gene>
<dbReference type="GO" id="GO:0000795">
    <property type="term" value="C:synaptonemal complex"/>
    <property type="evidence" value="ECO:0007669"/>
    <property type="project" value="InterPro"/>
</dbReference>
<dbReference type="Proteomes" id="UP000184330">
    <property type="component" value="Unassembled WGS sequence"/>
</dbReference>
<organism evidence="3 4">
    <name type="scientific">Phialocephala subalpina</name>
    <dbReference type="NCBI Taxonomy" id="576137"/>
    <lineage>
        <taxon>Eukaryota</taxon>
        <taxon>Fungi</taxon>
        <taxon>Dikarya</taxon>
        <taxon>Ascomycota</taxon>
        <taxon>Pezizomycotina</taxon>
        <taxon>Leotiomycetes</taxon>
        <taxon>Helotiales</taxon>
        <taxon>Mollisiaceae</taxon>
        <taxon>Phialocephala</taxon>
        <taxon>Phialocephala fortinii species complex</taxon>
    </lineage>
</organism>
<dbReference type="PANTHER" id="PTHR14305">
    <property type="entry name" value="E3 UBIQUITIN-PROTEIN LIGASE CCNB1IP1"/>
    <property type="match status" value="1"/>
</dbReference>
<keyword evidence="4" id="KW-1185">Reference proteome</keyword>
<dbReference type="InterPro" id="IPR042448">
    <property type="entry name" value="CCNB1IP1"/>
</dbReference>
<dbReference type="STRING" id="576137.A0A1L7XDY7"/>
<dbReference type="PANTHER" id="PTHR14305:SF0">
    <property type="entry name" value="E3 UBIQUITIN-PROTEIN LIGASE CCNB1IP1"/>
    <property type="match status" value="1"/>
</dbReference>
<dbReference type="OrthoDB" id="441210at2759"/>
<dbReference type="GO" id="GO:0061630">
    <property type="term" value="F:ubiquitin protein ligase activity"/>
    <property type="evidence" value="ECO:0007669"/>
    <property type="project" value="InterPro"/>
</dbReference>
<feature type="compositionally biased region" description="Low complexity" evidence="2">
    <location>
        <begin position="203"/>
        <end position="216"/>
    </location>
</feature>
<protein>
    <submittedName>
        <fullName evidence="3">Related to lactose regulatory protein</fullName>
    </submittedName>
</protein>
<dbReference type="EMBL" id="FJOG01000023">
    <property type="protein sequence ID" value="CZR63206.1"/>
    <property type="molecule type" value="Genomic_DNA"/>
</dbReference>
<accession>A0A1L7XDY7</accession>